<evidence type="ECO:0000256" key="1">
    <source>
        <dbReference type="SAM" id="MobiDB-lite"/>
    </source>
</evidence>
<evidence type="ECO:0000313" key="3">
    <source>
        <dbReference type="Proteomes" id="UP000327493"/>
    </source>
</evidence>
<organism evidence="2 3">
    <name type="scientific">Etheostoma spectabile</name>
    <name type="common">orangethroat darter</name>
    <dbReference type="NCBI Taxonomy" id="54343"/>
    <lineage>
        <taxon>Eukaryota</taxon>
        <taxon>Metazoa</taxon>
        <taxon>Chordata</taxon>
        <taxon>Craniata</taxon>
        <taxon>Vertebrata</taxon>
        <taxon>Euteleostomi</taxon>
        <taxon>Actinopterygii</taxon>
        <taxon>Neopterygii</taxon>
        <taxon>Teleostei</taxon>
        <taxon>Neoteleostei</taxon>
        <taxon>Acanthomorphata</taxon>
        <taxon>Eupercaria</taxon>
        <taxon>Perciformes</taxon>
        <taxon>Percoidei</taxon>
        <taxon>Percidae</taxon>
        <taxon>Etheostomatinae</taxon>
        <taxon>Etheostoma</taxon>
    </lineage>
</organism>
<reference evidence="2 3" key="1">
    <citation type="submission" date="2019-08" db="EMBL/GenBank/DDBJ databases">
        <title>A chromosome-level genome assembly, high-density linkage maps, and genome scans reveal the genomic architecture of hybrid incompatibilities underlying speciation via character displacement in darters (Percidae: Etheostominae).</title>
        <authorList>
            <person name="Moran R.L."/>
            <person name="Catchen J.M."/>
            <person name="Fuller R.C."/>
        </authorList>
    </citation>
    <scope>NUCLEOTIDE SEQUENCE [LARGE SCALE GENOMIC DNA]</scope>
    <source>
        <strain evidence="2">EspeVRDwgs_2016</strain>
        <tissue evidence="2">Muscle</tissue>
    </source>
</reference>
<gene>
    <name evidence="2" type="ORF">FQN60_009804</name>
</gene>
<dbReference type="EMBL" id="VOFY01000004">
    <property type="protein sequence ID" value="KAA8593688.1"/>
    <property type="molecule type" value="Genomic_DNA"/>
</dbReference>
<dbReference type="AlphaFoldDB" id="A0A5J5DK97"/>
<feature type="region of interest" description="Disordered" evidence="1">
    <location>
        <begin position="1"/>
        <end position="38"/>
    </location>
</feature>
<accession>A0A5J5DK97</accession>
<keyword evidence="3" id="KW-1185">Reference proteome</keyword>
<proteinExistence type="predicted"/>
<feature type="region of interest" description="Disordered" evidence="1">
    <location>
        <begin position="53"/>
        <end position="82"/>
    </location>
</feature>
<evidence type="ECO:0000313" key="2">
    <source>
        <dbReference type="EMBL" id="KAA8593688.1"/>
    </source>
</evidence>
<protein>
    <submittedName>
        <fullName evidence="2">Uncharacterized protein</fullName>
    </submittedName>
</protein>
<name>A0A5J5DK97_9PERO</name>
<feature type="non-terminal residue" evidence="2">
    <location>
        <position position="82"/>
    </location>
</feature>
<comment type="caution">
    <text evidence="2">The sequence shown here is derived from an EMBL/GenBank/DDBJ whole genome shotgun (WGS) entry which is preliminary data.</text>
</comment>
<sequence length="82" mass="8695">MLAFRSSASARGPVYNDFRAKGVPSGPEAPDASCPPVTRTQKRVQFVLRSHQCETAGSESRLKAPQTTSSLSSLRGHGKHGG</sequence>
<dbReference type="Proteomes" id="UP000327493">
    <property type="component" value="Chromosome 4"/>
</dbReference>